<feature type="transmembrane region" description="Helical" evidence="1">
    <location>
        <begin position="187"/>
        <end position="204"/>
    </location>
</feature>
<evidence type="ECO:0000313" key="3">
    <source>
        <dbReference type="Proteomes" id="UP000297241"/>
    </source>
</evidence>
<keyword evidence="1" id="KW-1133">Transmembrane helix</keyword>
<dbReference type="RefSeq" id="WP_135756483.1">
    <property type="nucleotide sequence ID" value="NZ_RQHS01000012.1"/>
</dbReference>
<dbReference type="Proteomes" id="UP000297241">
    <property type="component" value="Unassembled WGS sequence"/>
</dbReference>
<protein>
    <submittedName>
        <fullName evidence="2">Uncharacterized protein</fullName>
    </submittedName>
</protein>
<evidence type="ECO:0000256" key="1">
    <source>
        <dbReference type="SAM" id="Phobius"/>
    </source>
</evidence>
<sequence length="283" mass="32431">MSTTQYFYIDPKVFLNLPGLFASKRSGVQLVFNEPAYGYVRYLELEGYIPSGFSNFIQKSIQDRIIIYTDDILNLRPYSDSEYIQFFPLSIAKSKSNYPGITLVTDDSIFNDHLPLYNIKTIGSKEFSKKFLDNEIEGPRNNEKESIDLSRKKSIGSKLTFLYGLLVGIFFGFSMFIYHWIILNVNRIVLILCALLLSYLMFVLRDRKRRAYGVAEVVVGFSTILTSFQSISDINASTSSVLSALAGIYVIIRGLDNIDGTMKYSSLNSFWNCFFFRKKKVQE</sequence>
<keyword evidence="1" id="KW-0472">Membrane</keyword>
<keyword evidence="1" id="KW-0812">Transmembrane</keyword>
<accession>A0A4Z1AEE5</accession>
<reference evidence="2" key="1">
    <citation type="journal article" date="2019" name="PLoS Negl. Trop. Dis.">
        <title>Revisiting the worldwide diversity of Leptospira species in the environment.</title>
        <authorList>
            <person name="Vincent A.T."/>
            <person name="Schiettekatte O."/>
            <person name="Bourhy P."/>
            <person name="Veyrier F.J."/>
            <person name="Picardeau M."/>
        </authorList>
    </citation>
    <scope>NUCLEOTIDE SEQUENCE [LARGE SCALE GENOMIC DNA]</scope>
    <source>
        <strain evidence="2">201601113</strain>
    </source>
</reference>
<dbReference type="OrthoDB" id="1524969at2"/>
<feature type="transmembrane region" description="Helical" evidence="1">
    <location>
        <begin position="161"/>
        <end position="181"/>
    </location>
</feature>
<dbReference type="AlphaFoldDB" id="A0A4Z1AEE5"/>
<proteinExistence type="predicted"/>
<comment type="caution">
    <text evidence="2">The sequence shown here is derived from an EMBL/GenBank/DDBJ whole genome shotgun (WGS) entry which is preliminary data.</text>
</comment>
<keyword evidence="3" id="KW-1185">Reference proteome</keyword>
<name>A0A4Z1AEE5_9LEPT</name>
<dbReference type="EMBL" id="RQHS01000012">
    <property type="protein sequence ID" value="TGN00017.1"/>
    <property type="molecule type" value="Genomic_DNA"/>
</dbReference>
<gene>
    <name evidence="2" type="ORF">EHR06_07810</name>
</gene>
<evidence type="ECO:0000313" key="2">
    <source>
        <dbReference type="EMBL" id="TGN00017.1"/>
    </source>
</evidence>
<organism evidence="2 3">
    <name type="scientific">Leptospira dzoumogneensis</name>
    <dbReference type="NCBI Taxonomy" id="2484904"/>
    <lineage>
        <taxon>Bacteria</taxon>
        <taxon>Pseudomonadati</taxon>
        <taxon>Spirochaetota</taxon>
        <taxon>Spirochaetia</taxon>
        <taxon>Leptospirales</taxon>
        <taxon>Leptospiraceae</taxon>
        <taxon>Leptospira</taxon>
    </lineage>
</organism>